<dbReference type="GO" id="GO:0003700">
    <property type="term" value="F:DNA-binding transcription factor activity"/>
    <property type="evidence" value="ECO:0007669"/>
    <property type="project" value="TreeGrafter"/>
</dbReference>
<dbReference type="Gene3D" id="1.10.357.10">
    <property type="entry name" value="Tetracycline Repressor, domain 2"/>
    <property type="match status" value="1"/>
</dbReference>
<dbReference type="InterPro" id="IPR009057">
    <property type="entry name" value="Homeodomain-like_sf"/>
</dbReference>
<dbReference type="SUPFAM" id="SSF46689">
    <property type="entry name" value="Homeodomain-like"/>
    <property type="match status" value="1"/>
</dbReference>
<organism evidence="4 5">
    <name type="scientific">Sphingomonas abaci</name>
    <dbReference type="NCBI Taxonomy" id="237611"/>
    <lineage>
        <taxon>Bacteria</taxon>
        <taxon>Pseudomonadati</taxon>
        <taxon>Pseudomonadota</taxon>
        <taxon>Alphaproteobacteria</taxon>
        <taxon>Sphingomonadales</taxon>
        <taxon>Sphingomonadaceae</taxon>
        <taxon>Sphingomonas</taxon>
    </lineage>
</organism>
<evidence type="ECO:0000256" key="2">
    <source>
        <dbReference type="PROSITE-ProRule" id="PRU00335"/>
    </source>
</evidence>
<evidence type="ECO:0000313" key="5">
    <source>
        <dbReference type="Proteomes" id="UP000574769"/>
    </source>
</evidence>
<protein>
    <submittedName>
        <fullName evidence="4">AcrR family transcriptional regulator</fullName>
    </submittedName>
</protein>
<dbReference type="EMBL" id="JACHNY010000003">
    <property type="protein sequence ID" value="MBB4617891.1"/>
    <property type="molecule type" value="Genomic_DNA"/>
</dbReference>
<keyword evidence="5" id="KW-1185">Reference proteome</keyword>
<proteinExistence type="predicted"/>
<name>A0A7W7AJ90_9SPHN</name>
<dbReference type="InterPro" id="IPR001647">
    <property type="entry name" value="HTH_TetR"/>
</dbReference>
<dbReference type="InterPro" id="IPR036271">
    <property type="entry name" value="Tet_transcr_reg_TetR-rel_C_sf"/>
</dbReference>
<dbReference type="Pfam" id="PF00440">
    <property type="entry name" value="TetR_N"/>
    <property type="match status" value="1"/>
</dbReference>
<dbReference type="AlphaFoldDB" id="A0A7W7AJ90"/>
<dbReference type="PANTHER" id="PTHR30055:SF226">
    <property type="entry name" value="HTH-TYPE TRANSCRIPTIONAL REGULATOR PKSA"/>
    <property type="match status" value="1"/>
</dbReference>
<dbReference type="InterPro" id="IPR050109">
    <property type="entry name" value="HTH-type_TetR-like_transc_reg"/>
</dbReference>
<dbReference type="PROSITE" id="PS50977">
    <property type="entry name" value="HTH_TETR_2"/>
    <property type="match status" value="1"/>
</dbReference>
<dbReference type="GO" id="GO:0000976">
    <property type="term" value="F:transcription cis-regulatory region binding"/>
    <property type="evidence" value="ECO:0007669"/>
    <property type="project" value="TreeGrafter"/>
</dbReference>
<feature type="domain" description="HTH tetR-type" evidence="3">
    <location>
        <begin position="1"/>
        <end position="49"/>
    </location>
</feature>
<sequence length="168" mass="18378">MICFRQSGYGIALEDVAAAAGVGRGTLYRNFKDRMALVLAVFERELRRIGERLDPTGSLDQAIATIALDGAATTALFHRLALDLPLDPGNRRHFEALAERMAEMLQPIVDRAHATGRLDPAIGARQVVLVVRMISNILLKHQSPEEKQAVLAELLALLDHGLLPRPVS</sequence>
<accession>A0A7W7AJ90</accession>
<reference evidence="4 5" key="1">
    <citation type="submission" date="2020-08" db="EMBL/GenBank/DDBJ databases">
        <title>Genomic Encyclopedia of Type Strains, Phase IV (KMG-IV): sequencing the most valuable type-strain genomes for metagenomic binning, comparative biology and taxonomic classification.</title>
        <authorList>
            <person name="Goeker M."/>
        </authorList>
    </citation>
    <scope>NUCLEOTIDE SEQUENCE [LARGE SCALE GENOMIC DNA]</scope>
    <source>
        <strain evidence="4 5">DSM 15867</strain>
    </source>
</reference>
<evidence type="ECO:0000313" key="4">
    <source>
        <dbReference type="EMBL" id="MBB4617891.1"/>
    </source>
</evidence>
<dbReference type="PANTHER" id="PTHR30055">
    <property type="entry name" value="HTH-TYPE TRANSCRIPTIONAL REGULATOR RUTR"/>
    <property type="match status" value="1"/>
</dbReference>
<keyword evidence="1 2" id="KW-0238">DNA-binding</keyword>
<comment type="caution">
    <text evidence="4">The sequence shown here is derived from an EMBL/GenBank/DDBJ whole genome shotgun (WGS) entry which is preliminary data.</text>
</comment>
<feature type="DNA-binding region" description="H-T-H motif" evidence="2">
    <location>
        <begin position="12"/>
        <end position="31"/>
    </location>
</feature>
<dbReference type="Proteomes" id="UP000574769">
    <property type="component" value="Unassembled WGS sequence"/>
</dbReference>
<gene>
    <name evidence="4" type="ORF">GGQ96_002019</name>
</gene>
<evidence type="ECO:0000259" key="3">
    <source>
        <dbReference type="PROSITE" id="PS50977"/>
    </source>
</evidence>
<dbReference type="SUPFAM" id="SSF48498">
    <property type="entry name" value="Tetracyclin repressor-like, C-terminal domain"/>
    <property type="match status" value="1"/>
</dbReference>
<evidence type="ECO:0000256" key="1">
    <source>
        <dbReference type="ARBA" id="ARBA00023125"/>
    </source>
</evidence>